<dbReference type="SMART" id="SM00345">
    <property type="entry name" value="HTH_GNTR"/>
    <property type="match status" value="1"/>
</dbReference>
<proteinExistence type="predicted"/>
<dbReference type="SUPFAM" id="SSF46785">
    <property type="entry name" value="Winged helix' DNA-binding domain"/>
    <property type="match status" value="1"/>
</dbReference>
<dbReference type="GO" id="GO:0003700">
    <property type="term" value="F:DNA-binding transcription factor activity"/>
    <property type="evidence" value="ECO:0007669"/>
    <property type="project" value="InterPro"/>
</dbReference>
<keyword evidence="3" id="KW-0804">Transcription</keyword>
<evidence type="ECO:0000313" key="5">
    <source>
        <dbReference type="EMBL" id="OIJ43620.1"/>
    </source>
</evidence>
<dbReference type="GO" id="GO:0003677">
    <property type="term" value="F:DNA binding"/>
    <property type="evidence" value="ECO:0007669"/>
    <property type="project" value="UniProtKB-KW"/>
</dbReference>
<evidence type="ECO:0000256" key="1">
    <source>
        <dbReference type="ARBA" id="ARBA00023015"/>
    </source>
</evidence>
<dbReference type="InterPro" id="IPR036390">
    <property type="entry name" value="WH_DNA-bd_sf"/>
</dbReference>
<reference evidence="5 6" key="1">
    <citation type="submission" date="2014-10" db="EMBL/GenBank/DDBJ databases">
        <authorList>
            <person name="Seo M.-J."/>
            <person name="Seok Y.J."/>
            <person name="Cha I.-T."/>
        </authorList>
    </citation>
    <scope>NUCLEOTIDE SEQUENCE [LARGE SCALE GENOMIC DNA]</scope>
    <source>
        <strain evidence="5 6">NEU</strain>
    </source>
</reference>
<dbReference type="EMBL" id="JRYB01000001">
    <property type="protein sequence ID" value="OIJ43620.1"/>
    <property type="molecule type" value="Genomic_DNA"/>
</dbReference>
<evidence type="ECO:0000259" key="4">
    <source>
        <dbReference type="PROSITE" id="PS50949"/>
    </source>
</evidence>
<organism evidence="5 6">
    <name type="scientific">Massilia timonae</name>
    <dbReference type="NCBI Taxonomy" id="47229"/>
    <lineage>
        <taxon>Bacteria</taxon>
        <taxon>Pseudomonadati</taxon>
        <taxon>Pseudomonadota</taxon>
        <taxon>Betaproteobacteria</taxon>
        <taxon>Burkholderiales</taxon>
        <taxon>Oxalobacteraceae</taxon>
        <taxon>Telluria group</taxon>
        <taxon>Massilia</taxon>
    </lineage>
</organism>
<dbReference type="PROSITE" id="PS50949">
    <property type="entry name" value="HTH_GNTR"/>
    <property type="match status" value="1"/>
</dbReference>
<dbReference type="CDD" id="cd07377">
    <property type="entry name" value="WHTH_GntR"/>
    <property type="match status" value="1"/>
</dbReference>
<keyword evidence="1" id="KW-0805">Transcription regulation</keyword>
<dbReference type="PANTHER" id="PTHR38445:SF7">
    <property type="entry name" value="GNTR-FAMILY TRANSCRIPTIONAL REGULATOR"/>
    <property type="match status" value="1"/>
</dbReference>
<evidence type="ECO:0000256" key="3">
    <source>
        <dbReference type="ARBA" id="ARBA00023163"/>
    </source>
</evidence>
<dbReference type="Pfam" id="PF00392">
    <property type="entry name" value="GntR"/>
    <property type="match status" value="1"/>
</dbReference>
<keyword evidence="2" id="KW-0238">DNA-binding</keyword>
<dbReference type="Gene3D" id="1.10.10.10">
    <property type="entry name" value="Winged helix-like DNA-binding domain superfamily/Winged helix DNA-binding domain"/>
    <property type="match status" value="1"/>
</dbReference>
<feature type="domain" description="HTH gntR-type" evidence="4">
    <location>
        <begin position="17"/>
        <end position="85"/>
    </location>
</feature>
<accession>A0A1S2NFR3</accession>
<sequence>MTSHTPQLFSIVPGSTEPIYRQLVDQVRRMAAGGQLAPGDALPSVRETALQLAVNPMTVSKAYGLLELEGVLERRRGVGMVVADRLRRVSDAGERLALLRPTLERAAREARELELDPDAILTLFTQILKESA</sequence>
<dbReference type="InterPro" id="IPR036388">
    <property type="entry name" value="WH-like_DNA-bd_sf"/>
</dbReference>
<dbReference type="RefSeq" id="WP_071360336.1">
    <property type="nucleotide sequence ID" value="NZ_JRYB01000001.1"/>
</dbReference>
<dbReference type="PANTHER" id="PTHR38445">
    <property type="entry name" value="HTH-TYPE TRANSCRIPTIONAL REPRESSOR YTRA"/>
    <property type="match status" value="1"/>
</dbReference>
<comment type="caution">
    <text evidence="5">The sequence shown here is derived from an EMBL/GenBank/DDBJ whole genome shotgun (WGS) entry which is preliminary data.</text>
</comment>
<evidence type="ECO:0000313" key="6">
    <source>
        <dbReference type="Proteomes" id="UP000180246"/>
    </source>
</evidence>
<dbReference type="AlphaFoldDB" id="A0A1S2NFR3"/>
<dbReference type="Proteomes" id="UP000180246">
    <property type="component" value="Unassembled WGS sequence"/>
</dbReference>
<gene>
    <name evidence="5" type="ORF">LO55_530</name>
</gene>
<evidence type="ECO:0000256" key="2">
    <source>
        <dbReference type="ARBA" id="ARBA00023125"/>
    </source>
</evidence>
<protein>
    <submittedName>
        <fullName evidence="5">Bacterial regulatory s, gntR family protein</fullName>
    </submittedName>
</protein>
<name>A0A1S2NFR3_9BURK</name>
<dbReference type="InterPro" id="IPR000524">
    <property type="entry name" value="Tscrpt_reg_HTH_GntR"/>
</dbReference>